<dbReference type="SUPFAM" id="SSF56112">
    <property type="entry name" value="Protein kinase-like (PK-like)"/>
    <property type="match status" value="1"/>
</dbReference>
<accession>A0A0C2RWT4</accession>
<dbReference type="InParanoid" id="A0A0C2RWT4"/>
<dbReference type="OrthoDB" id="2902702at2759"/>
<dbReference type="InterPro" id="IPR001917">
    <property type="entry name" value="Aminotrans_II_pyridoxalP_BS"/>
</dbReference>
<feature type="compositionally biased region" description="Acidic residues" evidence="1">
    <location>
        <begin position="647"/>
        <end position="658"/>
    </location>
</feature>
<keyword evidence="4" id="KW-1185">Reference proteome</keyword>
<evidence type="ECO:0000313" key="3">
    <source>
        <dbReference type="EMBL" id="KIL54775.1"/>
    </source>
</evidence>
<dbReference type="InterPro" id="IPR008266">
    <property type="entry name" value="Tyr_kinase_AS"/>
</dbReference>
<dbReference type="InterPro" id="IPR011009">
    <property type="entry name" value="Kinase-like_dom_sf"/>
</dbReference>
<name>A0A0C2RWT4_AMAMK</name>
<dbReference type="AlphaFoldDB" id="A0A0C2RWT4"/>
<feature type="region of interest" description="Disordered" evidence="1">
    <location>
        <begin position="816"/>
        <end position="857"/>
    </location>
</feature>
<dbReference type="Pfam" id="PF17667">
    <property type="entry name" value="Pkinase_fungal"/>
    <property type="match status" value="1"/>
</dbReference>
<dbReference type="PANTHER" id="PTHR35711:SF1">
    <property type="entry name" value="ECTODERMAL, ISOFORM F"/>
    <property type="match status" value="1"/>
</dbReference>
<sequence length="911" mass="103579">MSDIIPGTVANGNSPKRLNNKATQIHTNDALSLFINEQLVKRDFCMKMNSRNNAVAEKPIVPQSESWAPQLQGTSSVPSSPINSAWETLRNVLTSKKETTIYGPLCRFLTLLSDKEFLFIPWDHKTHGEDDLYRQDIIVVNARPEEINRFLDGDQAMDLLPSEFIYRDGDGELKPRVCYSDVQMVGEVKTGDTPLSPFDNAVQVLKYLFTVSRYQPQHASHIGILVYRDGFFIIDYYPDQALFSNLFSWEDKDAAWEALRCAIADVRRRHFTTEQFASIKSSDHHGSSRLQFSLSGDFTTSDVQVYRLFDLHRGYGYHRNAYVAIGVCSGVNGELDPTDWKVIKHCWHDMGRRFDELEIFKKIYSPSEMKLCTAGIVQVDLQESRELGKDTTPTLHGRSVERRSVLIIMKTLGKALASCSSVMKFLKVMYDLVEVHRMLVQDHDILHRDISWTNVLIDAIHVDGGKHDDFCGRPFIDAILGVKKKARKVHATLSDFDCACILGSNKQCEPEITGTPMFISRSLCLLPPKLRTLNKQFSEACKLVFPKDRTGVKKRRDEVTAFLQAVEQYGGDNYEEHEVDEDDDNDEDNDNNNEDNDNDNDGNEDGGEDGEDHEDNDNDNEDNDNDNDGNEDGGEDGEDHEDNDKDDHEDDDDDDDEGVSNTKVSQALVHAPMHDAESIFWLMVLFFLRACPKDYDPRSDPRERKRRRRRTDTFESFVKNKIGTVRDSRGTPTTKALPPQLHCFVDMLDRLDAYFSQAWHRLGINEGQHRFHAHNALQSVLLKEIKKLQARKTEIEINPTPLGVDDNPALIPPSQSCIGTKRSAPDSAKGSPKVKKQKVKHESHNAMDNSKAMSSDDPALTSLMSTIDCDRRSKLWFTGDRDYMEHAFVEGGPKAEQKLYEILMQNRLRDT</sequence>
<evidence type="ECO:0000313" key="4">
    <source>
        <dbReference type="Proteomes" id="UP000054549"/>
    </source>
</evidence>
<dbReference type="PROSITE" id="PS00109">
    <property type="entry name" value="PROTEIN_KINASE_TYR"/>
    <property type="match status" value="1"/>
</dbReference>
<dbReference type="GO" id="GO:0004672">
    <property type="term" value="F:protein kinase activity"/>
    <property type="evidence" value="ECO:0007669"/>
    <property type="project" value="InterPro"/>
</dbReference>
<evidence type="ECO:0000259" key="2">
    <source>
        <dbReference type="Pfam" id="PF17667"/>
    </source>
</evidence>
<feature type="compositionally biased region" description="Acidic residues" evidence="1">
    <location>
        <begin position="573"/>
        <end position="641"/>
    </location>
</feature>
<proteinExistence type="predicted"/>
<dbReference type="PROSITE" id="PS00599">
    <property type="entry name" value="AA_TRANSFER_CLASS_2"/>
    <property type="match status" value="1"/>
</dbReference>
<dbReference type="HOGENOM" id="CLU_319097_0_0_1"/>
<organism evidence="3 4">
    <name type="scientific">Amanita muscaria (strain Koide BX008)</name>
    <dbReference type="NCBI Taxonomy" id="946122"/>
    <lineage>
        <taxon>Eukaryota</taxon>
        <taxon>Fungi</taxon>
        <taxon>Dikarya</taxon>
        <taxon>Basidiomycota</taxon>
        <taxon>Agaricomycotina</taxon>
        <taxon>Agaricomycetes</taxon>
        <taxon>Agaricomycetidae</taxon>
        <taxon>Agaricales</taxon>
        <taxon>Pluteineae</taxon>
        <taxon>Amanitaceae</taxon>
        <taxon>Amanita</taxon>
    </lineage>
</organism>
<evidence type="ECO:0000256" key="1">
    <source>
        <dbReference type="SAM" id="MobiDB-lite"/>
    </source>
</evidence>
<feature type="region of interest" description="Disordered" evidence="1">
    <location>
        <begin position="566"/>
        <end position="660"/>
    </location>
</feature>
<dbReference type="InterPro" id="IPR040976">
    <property type="entry name" value="Pkinase_fungal"/>
</dbReference>
<dbReference type="Gene3D" id="1.10.510.10">
    <property type="entry name" value="Transferase(Phosphotransferase) domain 1"/>
    <property type="match status" value="1"/>
</dbReference>
<feature type="domain" description="Fungal-type protein kinase" evidence="2">
    <location>
        <begin position="400"/>
        <end position="520"/>
    </location>
</feature>
<reference evidence="3 4" key="1">
    <citation type="submission" date="2014-04" db="EMBL/GenBank/DDBJ databases">
        <title>Evolutionary Origins and Diversification of the Mycorrhizal Mutualists.</title>
        <authorList>
            <consortium name="DOE Joint Genome Institute"/>
            <consortium name="Mycorrhizal Genomics Consortium"/>
            <person name="Kohler A."/>
            <person name="Kuo A."/>
            <person name="Nagy L.G."/>
            <person name="Floudas D."/>
            <person name="Copeland A."/>
            <person name="Barry K.W."/>
            <person name="Cichocki N."/>
            <person name="Veneault-Fourrey C."/>
            <person name="LaButti K."/>
            <person name="Lindquist E.A."/>
            <person name="Lipzen A."/>
            <person name="Lundell T."/>
            <person name="Morin E."/>
            <person name="Murat C."/>
            <person name="Riley R."/>
            <person name="Ohm R."/>
            <person name="Sun H."/>
            <person name="Tunlid A."/>
            <person name="Henrissat B."/>
            <person name="Grigoriev I.V."/>
            <person name="Hibbett D.S."/>
            <person name="Martin F."/>
        </authorList>
    </citation>
    <scope>NUCLEOTIDE SEQUENCE [LARGE SCALE GENOMIC DNA]</scope>
    <source>
        <strain evidence="3 4">Koide BX008</strain>
    </source>
</reference>
<gene>
    <name evidence="3" type="ORF">M378DRAFT_18564</name>
</gene>
<dbReference type="Proteomes" id="UP000054549">
    <property type="component" value="Unassembled WGS sequence"/>
</dbReference>
<dbReference type="PANTHER" id="PTHR35711">
    <property type="entry name" value="EXPRESSED PROTEIN"/>
    <property type="match status" value="1"/>
</dbReference>
<dbReference type="EMBL" id="KN818635">
    <property type="protein sequence ID" value="KIL54775.1"/>
    <property type="molecule type" value="Genomic_DNA"/>
</dbReference>
<protein>
    <recommendedName>
        <fullName evidence="2">Fungal-type protein kinase domain-containing protein</fullName>
    </recommendedName>
</protein>